<dbReference type="AlphaFoldDB" id="A0A803M701"/>
<dbReference type="OMA" id="EAWIDTE"/>
<dbReference type="Gramene" id="AUR62024224-RA">
    <property type="protein sequence ID" value="AUR62024224-RA:cds"/>
    <property type="gene ID" value="AUR62024224"/>
</dbReference>
<name>A0A803M701_CHEQI</name>
<reference evidence="3" key="1">
    <citation type="journal article" date="2017" name="Nature">
        <title>The genome of Chenopodium quinoa.</title>
        <authorList>
            <person name="Jarvis D.E."/>
            <person name="Ho Y.S."/>
            <person name="Lightfoot D.J."/>
            <person name="Schmoeckel S.M."/>
            <person name="Li B."/>
            <person name="Borm T.J.A."/>
            <person name="Ohyanagi H."/>
            <person name="Mineta K."/>
            <person name="Michell C.T."/>
            <person name="Saber N."/>
            <person name="Kharbatia N.M."/>
            <person name="Rupper R.R."/>
            <person name="Sharp A.R."/>
            <person name="Dally N."/>
            <person name="Boughton B.A."/>
            <person name="Woo Y.H."/>
            <person name="Gao G."/>
            <person name="Schijlen E.G.W.M."/>
            <person name="Guo X."/>
            <person name="Momin A.A."/>
            <person name="Negrao S."/>
            <person name="Al-Babili S."/>
            <person name="Gehring C."/>
            <person name="Roessner U."/>
            <person name="Jung C."/>
            <person name="Murphy K."/>
            <person name="Arold S.T."/>
            <person name="Gojobori T."/>
            <person name="van der Linden C.G."/>
            <person name="van Loo E.N."/>
            <person name="Jellen E.N."/>
            <person name="Maughan P.J."/>
            <person name="Tester M."/>
        </authorList>
    </citation>
    <scope>NUCLEOTIDE SEQUENCE [LARGE SCALE GENOMIC DNA]</scope>
    <source>
        <strain evidence="3">cv. PI 614886</strain>
    </source>
</reference>
<accession>A0A803M701</accession>
<evidence type="ECO:0000259" key="2">
    <source>
        <dbReference type="Pfam" id="PF14577"/>
    </source>
</evidence>
<sequence>MALSYLYGESFHIESSSSSEQDVLIKKILIMHDPDGRELDSEMLLRVIETIMHRATASQVFVQQQDPLELSTAVEESQDLLEDSIYKISSEILCKCYGDENVHERTLSVFDLLGKYRWDAKLLLALSALATVFGEFWIIMQSQNKNLLAASIALLKHFPDSNIFEPIFKALTSLVKTMVEVIRRVSQFEGLPITYVELQDDTVTTTKSLMYVAAYWIIRSIIVSISIVTNLRAIEDDQVHPLSFQDPYSISSAVWEIVSLRSKINGIGSQLRTQVDACQQQTGQLVHYLAQNAEQKMHRKLMNTLQEPDIDNQEILRMLFGLRNDLPLKQSSMQAKVGITSLKNNVVVLLISKPELLPVHELFLLGQQTYDHLLHDKQDRSYDILWIPISTSENWSNNEVTIFNVISNSLPWYSIRQPWLLSSATIYYAKEEWKFDERPIMVALDPTGMITNFDAADMVWIWGAKAYPFSASREKELWSTEKWNLRLLLDSIDPLFTMWVEKERTICIYGSSKLEWVRQFSAEIKDIQSLAAQLEVIYVGKTNQSVIVSNIVSSIEKEKLSHTLTVSKISLFWKRLESIRRSKLRLQQTSDTDNILREVEELLDTCKDDNDEDWVIFGRGSSADIVKLHGNEWTQFLSKYSTWKKYLPEIGLVDAIRLSQEPPPTEPCSHSNMIRYNKELMEETVICKKCKRPMEKLIAYDVV</sequence>
<dbReference type="Pfam" id="PF14577">
    <property type="entry name" value="SEO_C"/>
    <property type="match status" value="1"/>
</dbReference>
<evidence type="ECO:0008006" key="5">
    <source>
        <dbReference type="Google" id="ProtNLM"/>
    </source>
</evidence>
<protein>
    <recommendedName>
        <fullName evidence="5">Protein SIEVE ELEMENT OCCLUSION C</fullName>
    </recommendedName>
</protein>
<evidence type="ECO:0000313" key="3">
    <source>
        <dbReference type="EnsemblPlants" id="AUR62024224-RA:cds"/>
    </source>
</evidence>
<dbReference type="EnsemblPlants" id="AUR62024224-RA">
    <property type="protein sequence ID" value="AUR62024224-RA:cds"/>
    <property type="gene ID" value="AUR62024224"/>
</dbReference>
<dbReference type="InterPro" id="IPR027944">
    <property type="entry name" value="SEO_C"/>
</dbReference>
<dbReference type="Pfam" id="PF14576">
    <property type="entry name" value="SEO_N"/>
    <property type="match status" value="1"/>
</dbReference>
<dbReference type="PANTHER" id="PTHR33232:SF11">
    <property type="entry name" value="PROTEIN SIEVE ELEMENT OCCLUSION C"/>
    <property type="match status" value="1"/>
</dbReference>
<feature type="domain" description="Sieve element occlusion C-terminal" evidence="2">
    <location>
        <begin position="472"/>
        <end position="701"/>
    </location>
</feature>
<dbReference type="PANTHER" id="PTHR33232">
    <property type="entry name" value="PROTEIN SIEVE ELEMENT OCCLUSION B-LIKE"/>
    <property type="match status" value="1"/>
</dbReference>
<organism evidence="3 4">
    <name type="scientific">Chenopodium quinoa</name>
    <name type="common">Quinoa</name>
    <dbReference type="NCBI Taxonomy" id="63459"/>
    <lineage>
        <taxon>Eukaryota</taxon>
        <taxon>Viridiplantae</taxon>
        <taxon>Streptophyta</taxon>
        <taxon>Embryophyta</taxon>
        <taxon>Tracheophyta</taxon>
        <taxon>Spermatophyta</taxon>
        <taxon>Magnoliopsida</taxon>
        <taxon>eudicotyledons</taxon>
        <taxon>Gunneridae</taxon>
        <taxon>Pentapetalae</taxon>
        <taxon>Caryophyllales</taxon>
        <taxon>Chenopodiaceae</taxon>
        <taxon>Chenopodioideae</taxon>
        <taxon>Atripliceae</taxon>
        <taxon>Chenopodium</taxon>
    </lineage>
</organism>
<feature type="domain" description="Sieve element occlusion N-terminal" evidence="1">
    <location>
        <begin position="19"/>
        <end position="285"/>
    </location>
</feature>
<dbReference type="GO" id="GO:0010088">
    <property type="term" value="P:phloem development"/>
    <property type="evidence" value="ECO:0007669"/>
    <property type="project" value="InterPro"/>
</dbReference>
<reference evidence="3" key="2">
    <citation type="submission" date="2021-03" db="UniProtKB">
        <authorList>
            <consortium name="EnsemblPlants"/>
        </authorList>
    </citation>
    <scope>IDENTIFICATION</scope>
</reference>
<evidence type="ECO:0000313" key="4">
    <source>
        <dbReference type="Proteomes" id="UP000596660"/>
    </source>
</evidence>
<dbReference type="Proteomes" id="UP000596660">
    <property type="component" value="Unplaced"/>
</dbReference>
<evidence type="ECO:0000259" key="1">
    <source>
        <dbReference type="Pfam" id="PF14576"/>
    </source>
</evidence>
<dbReference type="InterPro" id="IPR027942">
    <property type="entry name" value="SEO_N"/>
</dbReference>
<keyword evidence="4" id="KW-1185">Reference proteome</keyword>
<proteinExistence type="predicted"/>
<dbReference type="InterPro" id="IPR039299">
    <property type="entry name" value="SEOA"/>
</dbReference>